<name>A0ABN8WF19_9PROT</name>
<accession>A0ABN8WF19</accession>
<dbReference type="InterPro" id="IPR006696">
    <property type="entry name" value="DUF423"/>
</dbReference>
<gene>
    <name evidence="7" type="ORF">R83534S58_LOCUS1279</name>
</gene>
<evidence type="ECO:0000256" key="3">
    <source>
        <dbReference type="ARBA" id="ARBA00022692"/>
    </source>
</evidence>
<protein>
    <submittedName>
        <fullName evidence="7">TMEM256/DUF423 family (YgdD)</fullName>
    </submittedName>
</protein>
<keyword evidence="8" id="KW-1185">Reference proteome</keyword>
<dbReference type="Pfam" id="PF04241">
    <property type="entry name" value="DUF423"/>
    <property type="match status" value="1"/>
</dbReference>
<sequence length="139" mass="15281">MTSKTSFFSTRLWLATGAFYGMTAVILSSLTSHLPDSYFVGAGRDMTRIADTILFIHSLALIGISILQKIWQPSIHLNIVGFTFNLGLWLFCGAVFYTAMTGNHPPLLPIAPMGGSTLIFAWFYLTVAAFVIKDRSSHS</sequence>
<dbReference type="Proteomes" id="UP001154272">
    <property type="component" value="Unassembled WGS sequence"/>
</dbReference>
<evidence type="ECO:0000256" key="2">
    <source>
        <dbReference type="ARBA" id="ARBA00009694"/>
    </source>
</evidence>
<keyword evidence="5 6" id="KW-0472">Membrane</keyword>
<dbReference type="PANTHER" id="PTHR43461">
    <property type="entry name" value="TRANSMEMBRANE PROTEIN 256"/>
    <property type="match status" value="1"/>
</dbReference>
<proteinExistence type="inferred from homology"/>
<comment type="similarity">
    <text evidence="2">Belongs to the UPF0382 family.</text>
</comment>
<feature type="transmembrane region" description="Helical" evidence="6">
    <location>
        <begin position="46"/>
        <end position="67"/>
    </location>
</feature>
<comment type="caution">
    <text evidence="7">The sequence shown here is derived from an EMBL/GenBank/DDBJ whole genome shotgun (WGS) entry which is preliminary data.</text>
</comment>
<evidence type="ECO:0000256" key="5">
    <source>
        <dbReference type="ARBA" id="ARBA00023136"/>
    </source>
</evidence>
<feature type="transmembrane region" description="Helical" evidence="6">
    <location>
        <begin position="110"/>
        <end position="132"/>
    </location>
</feature>
<evidence type="ECO:0000313" key="7">
    <source>
        <dbReference type="EMBL" id="CAI3943569.1"/>
    </source>
</evidence>
<feature type="transmembrane region" description="Helical" evidence="6">
    <location>
        <begin position="79"/>
        <end position="98"/>
    </location>
</feature>
<evidence type="ECO:0000256" key="6">
    <source>
        <dbReference type="SAM" id="Phobius"/>
    </source>
</evidence>
<reference evidence="7" key="1">
    <citation type="submission" date="2022-10" db="EMBL/GenBank/DDBJ databases">
        <authorList>
            <person name="Botero Cardona J."/>
        </authorList>
    </citation>
    <scope>NUCLEOTIDE SEQUENCE</scope>
    <source>
        <strain evidence="7">R-83534</strain>
    </source>
</reference>
<dbReference type="EMBL" id="CAMXCH010000002">
    <property type="protein sequence ID" value="CAI3943569.1"/>
    <property type="molecule type" value="Genomic_DNA"/>
</dbReference>
<comment type="subcellular location">
    <subcellularLocation>
        <location evidence="1">Membrane</location>
        <topology evidence="1">Multi-pass membrane protein</topology>
    </subcellularLocation>
</comment>
<evidence type="ECO:0000256" key="1">
    <source>
        <dbReference type="ARBA" id="ARBA00004141"/>
    </source>
</evidence>
<evidence type="ECO:0000256" key="4">
    <source>
        <dbReference type="ARBA" id="ARBA00022989"/>
    </source>
</evidence>
<dbReference type="PANTHER" id="PTHR43461:SF1">
    <property type="entry name" value="TRANSMEMBRANE PROTEIN 256"/>
    <property type="match status" value="1"/>
</dbReference>
<organism evidence="7 8">
    <name type="scientific">Commensalibacter papalotli</name>
    <name type="common">ex Botero et al. 2024</name>
    <dbReference type="NCBI Taxonomy" id="2972766"/>
    <lineage>
        <taxon>Bacteria</taxon>
        <taxon>Pseudomonadati</taxon>
        <taxon>Pseudomonadota</taxon>
        <taxon>Alphaproteobacteria</taxon>
        <taxon>Acetobacterales</taxon>
        <taxon>Acetobacteraceae</taxon>
    </lineage>
</organism>
<keyword evidence="3 6" id="KW-0812">Transmembrane</keyword>
<keyword evidence="4 6" id="KW-1133">Transmembrane helix</keyword>
<evidence type="ECO:0000313" key="8">
    <source>
        <dbReference type="Proteomes" id="UP001154272"/>
    </source>
</evidence>
<feature type="transmembrane region" description="Helical" evidence="6">
    <location>
        <begin position="12"/>
        <end position="34"/>
    </location>
</feature>
<dbReference type="RefSeq" id="WP_282023816.1">
    <property type="nucleotide sequence ID" value="NZ_CAMXCH010000002.1"/>
</dbReference>